<dbReference type="PANTHER" id="PTHR20889:SF12">
    <property type="entry name" value="LP01149P"/>
    <property type="match status" value="1"/>
</dbReference>
<dbReference type="PANTHER" id="PTHR20889">
    <property type="entry name" value="PHOSPHATASE, ORPHAN 1, 2"/>
    <property type="match status" value="1"/>
</dbReference>
<evidence type="ECO:0000313" key="2">
    <source>
        <dbReference type="Proteomes" id="UP001419268"/>
    </source>
</evidence>
<dbReference type="Proteomes" id="UP001419268">
    <property type="component" value="Unassembled WGS sequence"/>
</dbReference>
<dbReference type="AlphaFoldDB" id="A0AAP0IPL6"/>
<dbReference type="GO" id="GO:0016791">
    <property type="term" value="F:phosphatase activity"/>
    <property type="evidence" value="ECO:0007669"/>
    <property type="project" value="InterPro"/>
</dbReference>
<gene>
    <name evidence="1" type="ORF">Scep_017445</name>
</gene>
<dbReference type="InterPro" id="IPR016965">
    <property type="entry name" value="Pase_PHOSPHO-typ"/>
</dbReference>
<dbReference type="Pfam" id="PF06888">
    <property type="entry name" value="Put_Phosphatase"/>
    <property type="match status" value="1"/>
</dbReference>
<sequence>MKAAASAEGKKRFIHLGDRQGDFCAILKLGDDDFAMPRKDYRLCQLIYKNPLLIKAKIREWSMVMSSKRFFFASSTQANSMAELLSVLRQSFLPIASLMPFQSVRRRPFLQSLKSH</sequence>
<dbReference type="EMBL" id="JBBNAG010000007">
    <property type="protein sequence ID" value="KAK9119352.1"/>
    <property type="molecule type" value="Genomic_DNA"/>
</dbReference>
<protein>
    <submittedName>
        <fullName evidence="1">Uncharacterized protein</fullName>
    </submittedName>
</protein>
<evidence type="ECO:0000313" key="1">
    <source>
        <dbReference type="EMBL" id="KAK9119352.1"/>
    </source>
</evidence>
<keyword evidence="2" id="KW-1185">Reference proteome</keyword>
<name>A0AAP0IPL6_9MAGN</name>
<organism evidence="1 2">
    <name type="scientific">Stephania cephalantha</name>
    <dbReference type="NCBI Taxonomy" id="152367"/>
    <lineage>
        <taxon>Eukaryota</taxon>
        <taxon>Viridiplantae</taxon>
        <taxon>Streptophyta</taxon>
        <taxon>Embryophyta</taxon>
        <taxon>Tracheophyta</taxon>
        <taxon>Spermatophyta</taxon>
        <taxon>Magnoliopsida</taxon>
        <taxon>Ranunculales</taxon>
        <taxon>Menispermaceae</taxon>
        <taxon>Menispermoideae</taxon>
        <taxon>Cissampelideae</taxon>
        <taxon>Stephania</taxon>
    </lineage>
</organism>
<comment type="caution">
    <text evidence="1">The sequence shown here is derived from an EMBL/GenBank/DDBJ whole genome shotgun (WGS) entry which is preliminary data.</text>
</comment>
<reference evidence="1 2" key="1">
    <citation type="submission" date="2024-01" db="EMBL/GenBank/DDBJ databases">
        <title>Genome assemblies of Stephania.</title>
        <authorList>
            <person name="Yang L."/>
        </authorList>
    </citation>
    <scope>NUCLEOTIDE SEQUENCE [LARGE SCALE GENOMIC DNA]</scope>
    <source>
        <strain evidence="1">JXDWG</strain>
        <tissue evidence="1">Leaf</tissue>
    </source>
</reference>
<proteinExistence type="predicted"/>
<accession>A0AAP0IPL6</accession>